<sequence length="318" mass="35300">MSKIYVSYTMRDDKFAQALMTSLRAAGHEITIEGARLTPGINWRQELNQGLKAAEVFIILISESTMHSQFPMMELGTARAYAETSGKMLILPVVLGELTLPTIVQDIQVIFARDRPPSDLVADIDIAISAFEGRRAAQEEQQKELAQVVQGNLAEFVDEAIKTQQEYEKAHKASAQRWYLIGYASLLLGLLTTAYLAYSVIRATATAPDYARTISISLLNVIAIAILAALARYAYSLGKSYMSESLKSSDRIHAIQFGKFFLRAYGSKANSAEIREVFQHWNIDRTSTFSSLDASQIDPQIVNMVIQIVSAFTGKKDK</sequence>
<reference evidence="3" key="2">
    <citation type="submission" date="2023-07" db="EMBL/GenBank/DDBJ databases">
        <authorList>
            <person name="Sun H."/>
        </authorList>
    </citation>
    <scope>NUCLEOTIDE SEQUENCE</scope>
    <source>
        <strain evidence="3">05753</strain>
    </source>
</reference>
<keyword evidence="1" id="KW-0812">Transmembrane</keyword>
<feature type="domain" description="TIR" evidence="2">
    <location>
        <begin position="1"/>
        <end position="132"/>
    </location>
</feature>
<dbReference type="PROSITE" id="PS50104">
    <property type="entry name" value="TIR"/>
    <property type="match status" value="1"/>
</dbReference>
<keyword evidence="1" id="KW-0472">Membrane</keyword>
<comment type="caution">
    <text evidence="3">The sequence shown here is derived from an EMBL/GenBank/DDBJ whole genome shotgun (WGS) entry which is preliminary data.</text>
</comment>
<evidence type="ECO:0000313" key="3">
    <source>
        <dbReference type="EMBL" id="MDO1580618.1"/>
    </source>
</evidence>
<organism evidence="3 4">
    <name type="scientific">Rhizobium oryzicola</name>
    <dbReference type="NCBI Taxonomy" id="1232668"/>
    <lineage>
        <taxon>Bacteria</taxon>
        <taxon>Pseudomonadati</taxon>
        <taxon>Pseudomonadota</taxon>
        <taxon>Alphaproteobacteria</taxon>
        <taxon>Hyphomicrobiales</taxon>
        <taxon>Rhizobiaceae</taxon>
        <taxon>Rhizobium/Agrobacterium group</taxon>
        <taxon>Rhizobium</taxon>
    </lineage>
</organism>
<evidence type="ECO:0000313" key="4">
    <source>
        <dbReference type="Proteomes" id="UP001169006"/>
    </source>
</evidence>
<dbReference type="EMBL" id="JAUKWQ010000001">
    <property type="protein sequence ID" value="MDO1580618.1"/>
    <property type="molecule type" value="Genomic_DNA"/>
</dbReference>
<proteinExistence type="predicted"/>
<gene>
    <name evidence="3" type="ORF">Q2T52_00770</name>
</gene>
<dbReference type="RefSeq" id="WP_302074780.1">
    <property type="nucleotide sequence ID" value="NZ_JAUKWQ010000001.1"/>
</dbReference>
<evidence type="ECO:0000256" key="1">
    <source>
        <dbReference type="SAM" id="Phobius"/>
    </source>
</evidence>
<dbReference type="Pfam" id="PF13676">
    <property type="entry name" value="TIR_2"/>
    <property type="match status" value="1"/>
</dbReference>
<reference evidence="3" key="1">
    <citation type="journal article" date="2015" name="Int. J. Syst. Evol. Microbiol.">
        <title>Rhizobium oryzicola sp. nov., potential plant-growth-promoting endophytic bacteria isolated from rice roots.</title>
        <authorList>
            <person name="Zhang X.X."/>
            <person name="Gao J.S."/>
            <person name="Cao Y.H."/>
            <person name="Sheirdil R.A."/>
            <person name="Wang X.C."/>
            <person name="Zhang L."/>
        </authorList>
    </citation>
    <scope>NUCLEOTIDE SEQUENCE</scope>
    <source>
        <strain evidence="3">05753</strain>
    </source>
</reference>
<name>A0ABT8SQ59_9HYPH</name>
<evidence type="ECO:0000259" key="2">
    <source>
        <dbReference type="PROSITE" id="PS50104"/>
    </source>
</evidence>
<dbReference type="SUPFAM" id="SSF52200">
    <property type="entry name" value="Toll/Interleukin receptor TIR domain"/>
    <property type="match status" value="1"/>
</dbReference>
<keyword evidence="1" id="KW-1133">Transmembrane helix</keyword>
<accession>A0ABT8SQ59</accession>
<dbReference type="Proteomes" id="UP001169006">
    <property type="component" value="Unassembled WGS sequence"/>
</dbReference>
<keyword evidence="3" id="KW-0675">Receptor</keyword>
<feature type="transmembrane region" description="Helical" evidence="1">
    <location>
        <begin position="178"/>
        <end position="198"/>
    </location>
</feature>
<keyword evidence="4" id="KW-1185">Reference proteome</keyword>
<dbReference type="Gene3D" id="3.40.50.10140">
    <property type="entry name" value="Toll/interleukin-1 receptor homology (TIR) domain"/>
    <property type="match status" value="1"/>
</dbReference>
<dbReference type="InterPro" id="IPR000157">
    <property type="entry name" value="TIR_dom"/>
</dbReference>
<feature type="transmembrane region" description="Helical" evidence="1">
    <location>
        <begin position="210"/>
        <end position="235"/>
    </location>
</feature>
<protein>
    <submittedName>
        <fullName evidence="3">Toll/interleukin-1 receptor domain-containing protein</fullName>
    </submittedName>
</protein>
<dbReference type="InterPro" id="IPR035897">
    <property type="entry name" value="Toll_tir_struct_dom_sf"/>
</dbReference>